<feature type="transmembrane region" description="Helical" evidence="11">
    <location>
        <begin position="347"/>
        <end position="370"/>
    </location>
</feature>
<dbReference type="OrthoDB" id="428525at2759"/>
<dbReference type="Gene3D" id="1.10.3080.10">
    <property type="entry name" value="Clc chloride channel"/>
    <property type="match status" value="1"/>
</dbReference>
<evidence type="ECO:0000313" key="15">
    <source>
        <dbReference type="Proteomes" id="UP000751190"/>
    </source>
</evidence>
<keyword evidence="2 11" id="KW-0813">Transport</keyword>
<dbReference type="PANTHER" id="PTHR11689:SF161">
    <property type="entry name" value="CHLORIDE CHANNEL PROTEIN"/>
    <property type="match status" value="1"/>
</dbReference>
<dbReference type="EMBL" id="JAGTXO010000033">
    <property type="protein sequence ID" value="KAG8460410.1"/>
    <property type="molecule type" value="Genomic_DNA"/>
</dbReference>
<name>A0A8J5XCE0_DIALT</name>
<dbReference type="SMART" id="SM00116">
    <property type="entry name" value="CBS"/>
    <property type="match status" value="2"/>
</dbReference>
<dbReference type="OMA" id="FARIDHG"/>
<accession>A0A8J5XCE0</accession>
<dbReference type="InterPro" id="IPR046342">
    <property type="entry name" value="CBS_dom_sf"/>
</dbReference>
<evidence type="ECO:0000256" key="7">
    <source>
        <dbReference type="ARBA" id="ARBA00023122"/>
    </source>
</evidence>
<protein>
    <recommendedName>
        <fullName evidence="11">Chloride channel protein</fullName>
    </recommendedName>
</protein>
<keyword evidence="8 11" id="KW-0472">Membrane</keyword>
<feature type="transmembrane region" description="Helical" evidence="11">
    <location>
        <begin position="548"/>
        <end position="570"/>
    </location>
</feature>
<evidence type="ECO:0000256" key="8">
    <source>
        <dbReference type="ARBA" id="ARBA00023136"/>
    </source>
</evidence>
<keyword evidence="3 11" id="KW-0812">Transmembrane</keyword>
<feature type="transmembrane region" description="Helical" evidence="11">
    <location>
        <begin position="576"/>
        <end position="597"/>
    </location>
</feature>
<dbReference type="PRINTS" id="PR00762">
    <property type="entry name" value="CLCHANNEL"/>
</dbReference>
<keyword evidence="7 10" id="KW-0129">CBS domain</keyword>
<evidence type="ECO:0000313" key="14">
    <source>
        <dbReference type="EMBL" id="KAG8460410.1"/>
    </source>
</evidence>
<comment type="similarity">
    <text evidence="11">Belongs to the chloride channel (TC 2.A.49) family.</text>
</comment>
<keyword evidence="5 11" id="KW-1133">Transmembrane helix</keyword>
<dbReference type="Proteomes" id="UP000751190">
    <property type="component" value="Unassembled WGS sequence"/>
</dbReference>
<feature type="transmembrane region" description="Helical" evidence="11">
    <location>
        <begin position="172"/>
        <end position="199"/>
    </location>
</feature>
<dbReference type="AlphaFoldDB" id="A0A8J5XCE0"/>
<dbReference type="Gene3D" id="3.10.580.10">
    <property type="entry name" value="CBS-domain"/>
    <property type="match status" value="2"/>
</dbReference>
<keyword evidence="4" id="KW-0677">Repeat</keyword>
<dbReference type="PROSITE" id="PS51371">
    <property type="entry name" value="CBS"/>
    <property type="match status" value="2"/>
</dbReference>
<keyword evidence="15" id="KW-1185">Reference proteome</keyword>
<dbReference type="GO" id="GO:0005254">
    <property type="term" value="F:chloride channel activity"/>
    <property type="evidence" value="ECO:0007669"/>
    <property type="project" value="UniProtKB-UniRule"/>
</dbReference>
<evidence type="ECO:0000256" key="3">
    <source>
        <dbReference type="ARBA" id="ARBA00022692"/>
    </source>
</evidence>
<evidence type="ECO:0000256" key="6">
    <source>
        <dbReference type="ARBA" id="ARBA00023065"/>
    </source>
</evidence>
<proteinExistence type="inferred from homology"/>
<comment type="subcellular location">
    <subcellularLocation>
        <location evidence="1 11">Membrane</location>
        <topology evidence="1 11">Multi-pass membrane protein</topology>
    </subcellularLocation>
</comment>
<dbReference type="InterPro" id="IPR014743">
    <property type="entry name" value="Cl-channel_core"/>
</dbReference>
<feature type="transmembrane region" description="Helical" evidence="11">
    <location>
        <begin position="219"/>
        <end position="246"/>
    </location>
</feature>
<evidence type="ECO:0000256" key="12">
    <source>
        <dbReference type="SAM" id="MobiDB-lite"/>
    </source>
</evidence>
<evidence type="ECO:0000256" key="4">
    <source>
        <dbReference type="ARBA" id="ARBA00022737"/>
    </source>
</evidence>
<keyword evidence="9 11" id="KW-0868">Chloride</keyword>
<dbReference type="Pfam" id="PF00654">
    <property type="entry name" value="Voltage_CLC"/>
    <property type="match status" value="1"/>
</dbReference>
<dbReference type="SUPFAM" id="SSF81340">
    <property type="entry name" value="Clc chloride channel"/>
    <property type="match status" value="1"/>
</dbReference>
<comment type="caution">
    <text evidence="14">The sequence shown here is derived from an EMBL/GenBank/DDBJ whole genome shotgun (WGS) entry which is preliminary data.</text>
</comment>
<evidence type="ECO:0000256" key="5">
    <source>
        <dbReference type="ARBA" id="ARBA00022989"/>
    </source>
</evidence>
<dbReference type="Pfam" id="PF00571">
    <property type="entry name" value="CBS"/>
    <property type="match status" value="2"/>
</dbReference>
<dbReference type="GO" id="GO:0016020">
    <property type="term" value="C:membrane"/>
    <property type="evidence" value="ECO:0007669"/>
    <property type="project" value="UniProtKB-SubCell"/>
</dbReference>
<feature type="domain" description="CBS" evidence="13">
    <location>
        <begin position="877"/>
        <end position="937"/>
    </location>
</feature>
<evidence type="ECO:0000256" key="11">
    <source>
        <dbReference type="RuleBase" id="RU361221"/>
    </source>
</evidence>
<dbReference type="SUPFAM" id="SSF54631">
    <property type="entry name" value="CBS-domain pair"/>
    <property type="match status" value="1"/>
</dbReference>
<feature type="transmembrane region" description="Helical" evidence="11">
    <location>
        <begin position="481"/>
        <end position="500"/>
    </location>
</feature>
<sequence>MTHPLDGMLGSLRDRLLTSEHGAAGSELEPDALAHSPLQPLTAPRMPRPPSHGSGMVRVGSNGSMLPATMVRVPSNGMLRPVTVRAGSPARVTSMARDQTGEDSSMAEVTTAAAAAAASDAAQLAAHGADAATETLESLDYDAIVNTVYMSWLEDTYAPSRRRLLGYSGRTFARWLLCWILGIVTGGIAFVVASAVELIGEARVKMLDYVFDTLGRGHAVFAVAGLLFALTNVLLALSSTALVLYVSPQAAGSGLAQVRAYLNGVHIPRVLSSACLFVKVAGTIMAVGSLLAIGPEAPLVHIGAIIGSGLTRGRKHLRLGWPFSARTVSLSWPWVGHFRNDVDRRDFISIGAAAGFSAAFGSPIGGVLYCLEECSSHWSQQLVWRALTSTTVSSITLMLLRSWRDGLAPRVTSFGLLSLQSISVGPLQSGRHMSSLLELLLYAALGGAGGLLGAIWCRAFAALGRRRSTGPRARLVEMAAISTLTSVLLFTLPLLLGACVPSDKKLWRASDFGTRFACDAGETDELASLLLTSREMAIKQLISKPENFSTPVLLLSACAFLPLMLLTFGAATPAGIFMPTIFIGCSLGGIVGQLLQARLGADKVTEGTFALMGAVAMLGGVMRSSISLCVIILEGTGQVQLLVPIIVTTVAARYVGNLLSEGVVEIAVELHRPHIPMVVTPSNNRLARYRASEIMASPAVCLDRAARVRDVVHVLATCRHNGFAVLDPNGTLVGTVLRSQLLALLHNPHTIVVPAADAADAGPPAPAQLAAIAEGTAIVNSSSRQPLAPSLPLVAPPSSSLLRVARGSLECAGALASCAPAPAPAPEPETAPLSTVSMSSTRWTLRRASTKTRLEEAVVLGMPAFEDEDVIDLADEMNVGPLVVLPNTPASRVFHLFSNMGLRHLPVLSAGGEVVGMITRHDLHRFQRLIDSRHADREDHFGHDGLQAGKAS</sequence>
<organism evidence="14 15">
    <name type="scientific">Diacronema lutheri</name>
    <name type="common">Unicellular marine alga</name>
    <name type="synonym">Monochrysis lutheri</name>
    <dbReference type="NCBI Taxonomy" id="2081491"/>
    <lineage>
        <taxon>Eukaryota</taxon>
        <taxon>Haptista</taxon>
        <taxon>Haptophyta</taxon>
        <taxon>Pavlovophyceae</taxon>
        <taxon>Pavlovales</taxon>
        <taxon>Pavlovaceae</taxon>
        <taxon>Diacronema</taxon>
    </lineage>
</organism>
<evidence type="ECO:0000259" key="13">
    <source>
        <dbReference type="PROSITE" id="PS51371"/>
    </source>
</evidence>
<evidence type="ECO:0000256" key="10">
    <source>
        <dbReference type="PROSITE-ProRule" id="PRU00703"/>
    </source>
</evidence>
<dbReference type="InterPro" id="IPR051280">
    <property type="entry name" value="Cl-channel/antiporter"/>
</dbReference>
<comment type="caution">
    <text evidence="11">Lacks conserved residue(s) required for the propagation of feature annotation.</text>
</comment>
<reference evidence="14" key="1">
    <citation type="submission" date="2021-05" db="EMBL/GenBank/DDBJ databases">
        <title>The genome of the haptophyte Pavlova lutheri (Diacronema luteri, Pavlovales) - a model for lipid biosynthesis in eukaryotic algae.</title>
        <authorList>
            <person name="Hulatt C.J."/>
            <person name="Posewitz M.C."/>
        </authorList>
    </citation>
    <scope>NUCLEOTIDE SEQUENCE</scope>
    <source>
        <strain evidence="14">NIVA-4/92</strain>
    </source>
</reference>
<evidence type="ECO:0000256" key="1">
    <source>
        <dbReference type="ARBA" id="ARBA00004141"/>
    </source>
</evidence>
<gene>
    <name evidence="14" type="ORF">KFE25_011901</name>
</gene>
<feature type="region of interest" description="Disordered" evidence="12">
    <location>
        <begin position="37"/>
        <end position="61"/>
    </location>
</feature>
<feature type="domain" description="CBS" evidence="13">
    <location>
        <begin position="695"/>
        <end position="751"/>
    </location>
</feature>
<keyword evidence="6 11" id="KW-0406">Ion transport</keyword>
<feature type="transmembrane region" description="Helical" evidence="11">
    <location>
        <begin position="439"/>
        <end position="461"/>
    </location>
</feature>
<dbReference type="PANTHER" id="PTHR11689">
    <property type="entry name" value="CHLORIDE CHANNEL PROTEIN CLC FAMILY MEMBER"/>
    <property type="match status" value="1"/>
</dbReference>
<dbReference type="InterPro" id="IPR000644">
    <property type="entry name" value="CBS_dom"/>
</dbReference>
<dbReference type="InterPro" id="IPR001807">
    <property type="entry name" value="ClC"/>
</dbReference>
<evidence type="ECO:0000256" key="2">
    <source>
        <dbReference type="ARBA" id="ARBA00022448"/>
    </source>
</evidence>
<evidence type="ECO:0000256" key="9">
    <source>
        <dbReference type="ARBA" id="ARBA00023214"/>
    </source>
</evidence>